<evidence type="ECO:0000256" key="1">
    <source>
        <dbReference type="SAM" id="MobiDB-lite"/>
    </source>
</evidence>
<proteinExistence type="predicted"/>
<sequence length="137" mass="14394">MSAPGHNGAGDASEHGHRHSIVLLGHDSIELLASLLGMDINSGRAGGNPGGQPDDDDGNDVVMTDVDVAGGLPGAPAGFDITIDDLNGEDTPMIDAANGIPIWWSDIVQSEFIRTLAGRNLKKITLEADKVHFLFER</sequence>
<organism evidence="2">
    <name type="scientific">Rosellinia necatrix</name>
    <name type="common">White root-rot fungus</name>
    <dbReference type="NCBI Taxonomy" id="77044"/>
    <lineage>
        <taxon>Eukaryota</taxon>
        <taxon>Fungi</taxon>
        <taxon>Dikarya</taxon>
        <taxon>Ascomycota</taxon>
        <taxon>Pezizomycotina</taxon>
        <taxon>Sordariomycetes</taxon>
        <taxon>Xylariomycetidae</taxon>
        <taxon>Xylariales</taxon>
        <taxon>Xylariaceae</taxon>
        <taxon>Rosellinia</taxon>
    </lineage>
</organism>
<dbReference type="EMBL" id="DF977474">
    <property type="protein sequence ID" value="GAP88349.2"/>
    <property type="molecule type" value="Genomic_DNA"/>
</dbReference>
<keyword evidence="3" id="KW-1185">Reference proteome</keyword>
<reference evidence="2" key="1">
    <citation type="submission" date="2016-03" db="EMBL/GenBank/DDBJ databases">
        <title>Draft genome sequence of Rosellinia necatrix.</title>
        <authorList>
            <person name="Kanematsu S."/>
        </authorList>
    </citation>
    <scope>NUCLEOTIDE SEQUENCE [LARGE SCALE GENOMIC DNA]</scope>
    <source>
        <strain evidence="2">W97</strain>
    </source>
</reference>
<feature type="region of interest" description="Disordered" evidence="1">
    <location>
        <begin position="42"/>
        <end position="61"/>
    </location>
</feature>
<gene>
    <name evidence="2" type="ORF">SAMD00023353_2900150</name>
</gene>
<dbReference type="AlphaFoldDB" id="A0A1W2TJG4"/>
<accession>A0A1W2TJG4</accession>
<dbReference type="Proteomes" id="UP000054516">
    <property type="component" value="Unassembled WGS sequence"/>
</dbReference>
<protein>
    <submittedName>
        <fullName evidence="2">Uncharacterized protein</fullName>
    </submittedName>
</protein>
<name>A0A1W2TJG4_ROSNE</name>
<evidence type="ECO:0000313" key="2">
    <source>
        <dbReference type="EMBL" id="GAP88349.2"/>
    </source>
</evidence>
<evidence type="ECO:0000313" key="3">
    <source>
        <dbReference type="Proteomes" id="UP000054516"/>
    </source>
</evidence>